<evidence type="ECO:0000313" key="2">
    <source>
        <dbReference type="Proteomes" id="UP001280581"/>
    </source>
</evidence>
<reference evidence="1 2" key="1">
    <citation type="submission" date="2021-02" db="EMBL/GenBank/DDBJ databases">
        <title>Genome assembly of Pseudopithomyces chartarum.</title>
        <authorList>
            <person name="Jauregui R."/>
            <person name="Singh J."/>
            <person name="Voisey C."/>
        </authorList>
    </citation>
    <scope>NUCLEOTIDE SEQUENCE [LARGE SCALE GENOMIC DNA]</scope>
    <source>
        <strain evidence="1 2">AGR01</strain>
    </source>
</reference>
<dbReference type="PANTHER" id="PTHR33112:SF10">
    <property type="entry name" value="TOL"/>
    <property type="match status" value="1"/>
</dbReference>
<dbReference type="EMBL" id="WVTA01000006">
    <property type="protein sequence ID" value="KAK3208886.1"/>
    <property type="molecule type" value="Genomic_DNA"/>
</dbReference>
<protein>
    <recommendedName>
        <fullName evidence="3">Heterokaryon incompatibility domain-containing protein</fullName>
    </recommendedName>
</protein>
<dbReference type="PANTHER" id="PTHR33112">
    <property type="entry name" value="DOMAIN PROTEIN, PUTATIVE-RELATED"/>
    <property type="match status" value="1"/>
</dbReference>
<evidence type="ECO:0000313" key="1">
    <source>
        <dbReference type="EMBL" id="KAK3208886.1"/>
    </source>
</evidence>
<gene>
    <name evidence="1" type="ORF">GRF29_69g52820</name>
</gene>
<name>A0AAN6LXB6_9PLEO</name>
<accession>A0AAN6LXB6</accession>
<sequence length="483" mass="55808">MFSVHKYRYDTVQDEIECLPLSSRGWVYQERMLSPRTIHFAADEVFWDCRHEQKWYNGVENSPVLESYALKRLFLVMTKECPQNIRIPVFQFVWSNIIYGYTGRRLSDENDRLSALAGIIELSTRIFGLTMSYGLVIEDILNALLWSRESYSDVWSFHSSSSSLLGPVPSWTWLSKLVRVEYHEPSAYYDDLFQILIRSACITKAPPVTPFSSIIALTNGLTQPDSIRIRCWIQACHLVPFVRRSEPNPKLRWSLVPVTTKPNIPLGTYLADVWSSIARNDFFSNRVPWDQSLPFLQYLQSLYQRYQKLGISGYIYCQPDLQLSLCKSYPCLLIKRLHGREKYSTVYKLPIRTTVADFGLLCEPIDASKKLYRRVGYFHEMVEHTMTHEASVTTESLDVDRTNPALAYLAKFGIQLVAINDHLSTPLLTNHDKDIVQAENEKVDETLSQGNITNEGQLLGLPELLKKLTLFQHGWEEQELELI</sequence>
<organism evidence="1 2">
    <name type="scientific">Pseudopithomyces chartarum</name>
    <dbReference type="NCBI Taxonomy" id="1892770"/>
    <lineage>
        <taxon>Eukaryota</taxon>
        <taxon>Fungi</taxon>
        <taxon>Dikarya</taxon>
        <taxon>Ascomycota</taxon>
        <taxon>Pezizomycotina</taxon>
        <taxon>Dothideomycetes</taxon>
        <taxon>Pleosporomycetidae</taxon>
        <taxon>Pleosporales</taxon>
        <taxon>Massarineae</taxon>
        <taxon>Didymosphaeriaceae</taxon>
        <taxon>Pseudopithomyces</taxon>
    </lineage>
</organism>
<keyword evidence="2" id="KW-1185">Reference proteome</keyword>
<comment type="caution">
    <text evidence="1">The sequence shown here is derived from an EMBL/GenBank/DDBJ whole genome shotgun (WGS) entry which is preliminary data.</text>
</comment>
<evidence type="ECO:0008006" key="3">
    <source>
        <dbReference type="Google" id="ProtNLM"/>
    </source>
</evidence>
<dbReference type="Proteomes" id="UP001280581">
    <property type="component" value="Unassembled WGS sequence"/>
</dbReference>
<dbReference type="AlphaFoldDB" id="A0AAN6LXB6"/>
<proteinExistence type="predicted"/>